<keyword evidence="2" id="KW-0158">Chromosome</keyword>
<sequence>MSSSSARRAPLCSLHVLFGRRVDEGRRSTPATEEEEKNKENAAPLKRKSPAADANEEDDHHREETASSVKRTRSPPEEDTSDPFVDEYRRSLEAAATSREATWTRARVVDDRPRAAPFSVVKHKACGSRGERRTLKAKEPWFERSSYLGHGAFGAVFEVSRGGETFALKVEAKTKLSRVPWEARALDLFWTRDPERCDEVVWTRPASARSPRRRRRIYAGDVAEPSALWLWRDAHALSMPVYDASLADALRVAPKLPQAVALFFAAAALEAVARVHRCGILHCDLKPDNLMIRFGKDADGDATDATEAMRLRGFGLVLVDFGRAIDLERHAPRARFASAKTHVDEFEWPPAARKRHSWRHEIDIYALGVVLYILACARPPNHPPHKLPRGWDPAFWDLAFDTLLRRRPTLEDKPPTETTIADLVPAARAALDSHLTDLRCATLVRALLQLQRDLHAQPSA</sequence>
<dbReference type="AlphaFoldDB" id="A0AAD7XLD9"/>
<comment type="caution">
    <text evidence="11">The sequence shown here is derived from an EMBL/GenBank/DDBJ whole genome shotgun (WGS) entry which is preliminary data.</text>
</comment>
<keyword evidence="12" id="KW-1185">Reference proteome</keyword>
<evidence type="ECO:0000256" key="6">
    <source>
        <dbReference type="ARBA" id="ARBA00023328"/>
    </source>
</evidence>
<proteinExistence type="inferred from homology"/>
<keyword evidence="6" id="KW-0137">Centromere</keyword>
<evidence type="ECO:0000256" key="7">
    <source>
        <dbReference type="PROSITE-ProRule" id="PRU10141"/>
    </source>
</evidence>
<feature type="binding site" evidence="7">
    <location>
        <position position="169"/>
    </location>
    <ligand>
        <name>ATP</name>
        <dbReference type="ChEBI" id="CHEBI:30616"/>
    </ligand>
</feature>
<dbReference type="GO" id="GO:0005524">
    <property type="term" value="F:ATP binding"/>
    <property type="evidence" value="ECO:0007669"/>
    <property type="project" value="UniProtKB-UniRule"/>
</dbReference>
<organism evidence="11 12">
    <name type="scientific">Chrysophaeum taylorii</name>
    <dbReference type="NCBI Taxonomy" id="2483200"/>
    <lineage>
        <taxon>Eukaryota</taxon>
        <taxon>Sar</taxon>
        <taxon>Stramenopiles</taxon>
        <taxon>Ochrophyta</taxon>
        <taxon>Pelagophyceae</taxon>
        <taxon>Pelagomonadales</taxon>
        <taxon>Pelagomonadaceae</taxon>
        <taxon>Chrysophaeum</taxon>
    </lineage>
</organism>
<dbReference type="EMBL" id="JAQMWT010000334">
    <property type="protein sequence ID" value="KAJ8604343.1"/>
    <property type="molecule type" value="Genomic_DNA"/>
</dbReference>
<keyword evidence="8" id="KW-0418">Kinase</keyword>
<name>A0AAD7XLD9_9STRA</name>
<dbReference type="PROSITE" id="PS00108">
    <property type="entry name" value="PROTEIN_KINASE_ST"/>
    <property type="match status" value="1"/>
</dbReference>
<dbReference type="InterPro" id="IPR017441">
    <property type="entry name" value="Protein_kinase_ATP_BS"/>
</dbReference>
<evidence type="ECO:0000256" key="1">
    <source>
        <dbReference type="ARBA" id="ARBA00004629"/>
    </source>
</evidence>
<evidence type="ECO:0000256" key="8">
    <source>
        <dbReference type="RuleBase" id="RU000304"/>
    </source>
</evidence>
<evidence type="ECO:0000259" key="10">
    <source>
        <dbReference type="PROSITE" id="PS50011"/>
    </source>
</evidence>
<dbReference type="InterPro" id="IPR015661">
    <property type="entry name" value="Bub1/Mad3"/>
</dbReference>
<accession>A0AAD7XLD9</accession>
<feature type="domain" description="Protein kinase" evidence="10">
    <location>
        <begin position="142"/>
        <end position="460"/>
    </location>
</feature>
<evidence type="ECO:0000313" key="11">
    <source>
        <dbReference type="EMBL" id="KAJ8604343.1"/>
    </source>
</evidence>
<evidence type="ECO:0000256" key="5">
    <source>
        <dbReference type="ARBA" id="ARBA00022840"/>
    </source>
</evidence>
<dbReference type="Gene3D" id="1.10.510.10">
    <property type="entry name" value="Transferase(Phosphotransferase) domain 1"/>
    <property type="match status" value="1"/>
</dbReference>
<evidence type="ECO:0000256" key="4">
    <source>
        <dbReference type="ARBA" id="ARBA00022838"/>
    </source>
</evidence>
<comment type="similarity">
    <text evidence="8">Belongs to the protein kinase superfamily.</text>
</comment>
<keyword evidence="8" id="KW-0723">Serine/threonine-protein kinase</keyword>
<dbReference type="Proteomes" id="UP001230188">
    <property type="component" value="Unassembled WGS sequence"/>
</dbReference>
<evidence type="ECO:0000256" key="3">
    <source>
        <dbReference type="ARBA" id="ARBA00022741"/>
    </source>
</evidence>
<dbReference type="Pfam" id="PF00069">
    <property type="entry name" value="Pkinase"/>
    <property type="match status" value="1"/>
</dbReference>
<comment type="subcellular location">
    <subcellularLocation>
        <location evidence="1">Chromosome</location>
        <location evidence="1">Centromere</location>
        <location evidence="1">Kinetochore</location>
    </subcellularLocation>
</comment>
<dbReference type="SMART" id="SM00220">
    <property type="entry name" value="S_TKc"/>
    <property type="match status" value="1"/>
</dbReference>
<evidence type="ECO:0000313" key="12">
    <source>
        <dbReference type="Proteomes" id="UP001230188"/>
    </source>
</evidence>
<feature type="region of interest" description="Disordered" evidence="9">
    <location>
        <begin position="1"/>
        <end position="87"/>
    </location>
</feature>
<gene>
    <name evidence="11" type="ORF">CTAYLR_002520</name>
</gene>
<keyword evidence="4" id="KW-0995">Kinetochore</keyword>
<dbReference type="SUPFAM" id="SSF56112">
    <property type="entry name" value="Protein kinase-like (PK-like)"/>
    <property type="match status" value="1"/>
</dbReference>
<dbReference type="InterPro" id="IPR000719">
    <property type="entry name" value="Prot_kinase_dom"/>
</dbReference>
<keyword evidence="8" id="KW-0808">Transferase</keyword>
<dbReference type="PANTHER" id="PTHR14030">
    <property type="entry name" value="MITOTIC CHECKPOINT SERINE/THREONINE-PROTEIN KINASE BUB1"/>
    <property type="match status" value="1"/>
</dbReference>
<dbReference type="GO" id="GO:0000776">
    <property type="term" value="C:kinetochore"/>
    <property type="evidence" value="ECO:0007669"/>
    <property type="project" value="UniProtKB-KW"/>
</dbReference>
<keyword evidence="3 7" id="KW-0547">Nucleotide-binding</keyword>
<protein>
    <recommendedName>
        <fullName evidence="10">Protein kinase domain-containing protein</fullName>
    </recommendedName>
</protein>
<evidence type="ECO:0000256" key="2">
    <source>
        <dbReference type="ARBA" id="ARBA00022454"/>
    </source>
</evidence>
<evidence type="ECO:0000256" key="9">
    <source>
        <dbReference type="SAM" id="MobiDB-lite"/>
    </source>
</evidence>
<dbReference type="PROSITE" id="PS00107">
    <property type="entry name" value="PROTEIN_KINASE_ATP"/>
    <property type="match status" value="1"/>
</dbReference>
<dbReference type="GO" id="GO:0007094">
    <property type="term" value="P:mitotic spindle assembly checkpoint signaling"/>
    <property type="evidence" value="ECO:0007669"/>
    <property type="project" value="InterPro"/>
</dbReference>
<dbReference type="InterPro" id="IPR008271">
    <property type="entry name" value="Ser/Thr_kinase_AS"/>
</dbReference>
<dbReference type="GO" id="GO:0004674">
    <property type="term" value="F:protein serine/threonine kinase activity"/>
    <property type="evidence" value="ECO:0007669"/>
    <property type="project" value="UniProtKB-KW"/>
</dbReference>
<reference evidence="11" key="1">
    <citation type="submission" date="2023-01" db="EMBL/GenBank/DDBJ databases">
        <title>Metagenome sequencing of chrysophaentin producing Chrysophaeum taylorii.</title>
        <authorList>
            <person name="Davison J."/>
            <person name="Bewley C."/>
        </authorList>
    </citation>
    <scope>NUCLEOTIDE SEQUENCE</scope>
    <source>
        <strain evidence="11">NIES-1699</strain>
    </source>
</reference>
<dbReference type="InterPro" id="IPR011009">
    <property type="entry name" value="Kinase-like_dom_sf"/>
</dbReference>
<dbReference type="PROSITE" id="PS50011">
    <property type="entry name" value="PROTEIN_KINASE_DOM"/>
    <property type="match status" value="1"/>
</dbReference>
<keyword evidence="5 7" id="KW-0067">ATP-binding</keyword>